<dbReference type="Proteomes" id="UP000035462">
    <property type="component" value="Unassembled WGS sequence"/>
</dbReference>
<dbReference type="AlphaFoldDB" id="A0A837JD99"/>
<accession>A0A837JD99</accession>
<gene>
    <name evidence="1" type="ORF">AF77_04815</name>
</gene>
<dbReference type="EMBL" id="JAIT01000030">
    <property type="protein sequence ID" value="KLE05431.1"/>
    <property type="molecule type" value="Genomic_DNA"/>
</dbReference>
<comment type="caution">
    <text evidence="1">The sequence shown here is derived from an EMBL/GenBank/DDBJ whole genome shotgun (WGS) entry which is preliminary data.</text>
</comment>
<protein>
    <submittedName>
        <fullName evidence="1">Uncharacterized protein</fullName>
    </submittedName>
</protein>
<proteinExistence type="predicted"/>
<evidence type="ECO:0000313" key="1">
    <source>
        <dbReference type="EMBL" id="KLE05431.1"/>
    </source>
</evidence>
<dbReference type="RefSeq" id="WP_046994733.1">
    <property type="nucleotide sequence ID" value="NZ_JAIT01000030.1"/>
</dbReference>
<reference evidence="1 2" key="1">
    <citation type="submission" date="2014-01" db="EMBL/GenBank/DDBJ databases">
        <title>Development of a Comparative Genomic Fingerprinting Assay for High Resolution Genotyping of Arcobacter butzleri.</title>
        <authorList>
            <person name="Webb A.L."/>
            <person name="Inglis G.D."/>
            <person name="Kruczkiewicz P."/>
            <person name="Selinger L.B."/>
            <person name="Taboada E.N."/>
        </authorList>
    </citation>
    <scope>NUCLEOTIDE SEQUENCE [LARGE SCALE GENOMIC DNA]</scope>
    <source>
        <strain evidence="1 2">L352</strain>
    </source>
</reference>
<sequence length="196" mass="22557">MEDNCRNIQDIKESIFSSNSLDSLIPELISTKQDLRSRISPRYKFDERWNDFEKCLFLDGYKIENNILISIEANIDGVIALEDDFTIEINNSTFSKKEDVKRLINESAEAFKRIDYNQCLSKSRIALETLVRTIAIDKYANTNDTWGSALSNLKTNSFLTQVEEDLLAKTYSFLSNGSHIPLGYLQMKNMQDMAEI</sequence>
<organism evidence="1 2">
    <name type="scientific">Aliarcobacter butzleri L352</name>
    <dbReference type="NCBI Taxonomy" id="1447260"/>
    <lineage>
        <taxon>Bacteria</taxon>
        <taxon>Pseudomonadati</taxon>
        <taxon>Campylobacterota</taxon>
        <taxon>Epsilonproteobacteria</taxon>
        <taxon>Campylobacterales</taxon>
        <taxon>Arcobacteraceae</taxon>
        <taxon>Aliarcobacter</taxon>
    </lineage>
</organism>
<evidence type="ECO:0000313" key="2">
    <source>
        <dbReference type="Proteomes" id="UP000035462"/>
    </source>
</evidence>
<name>A0A837JD99_9BACT</name>